<keyword evidence="3" id="KW-1185">Reference proteome</keyword>
<reference evidence="3" key="1">
    <citation type="journal article" date="2019" name="Int. J. Syst. Evol. Microbiol.">
        <title>The Global Catalogue of Microorganisms (GCM) 10K type strain sequencing project: providing services to taxonomists for standard genome sequencing and annotation.</title>
        <authorList>
            <consortium name="The Broad Institute Genomics Platform"/>
            <consortium name="The Broad Institute Genome Sequencing Center for Infectious Disease"/>
            <person name="Wu L."/>
            <person name="Ma J."/>
        </authorList>
    </citation>
    <scope>NUCLEOTIDE SEQUENCE [LARGE SCALE GENOMIC DNA]</scope>
    <source>
        <strain evidence="3">CCM 8908</strain>
    </source>
</reference>
<name>A0ABW1TFT1_9LACO</name>
<evidence type="ECO:0000313" key="2">
    <source>
        <dbReference type="EMBL" id="MFC6259613.1"/>
    </source>
</evidence>
<evidence type="ECO:0000259" key="1">
    <source>
        <dbReference type="Pfam" id="PF03992"/>
    </source>
</evidence>
<feature type="domain" description="ABM" evidence="1">
    <location>
        <begin position="75"/>
        <end position="139"/>
    </location>
</feature>
<dbReference type="Proteomes" id="UP001596283">
    <property type="component" value="Unassembled WGS sequence"/>
</dbReference>
<dbReference type="Pfam" id="PF03992">
    <property type="entry name" value="ABM"/>
    <property type="match status" value="1"/>
</dbReference>
<dbReference type="EMBL" id="JBHSSI010000016">
    <property type="protein sequence ID" value="MFC6259613.1"/>
    <property type="molecule type" value="Genomic_DNA"/>
</dbReference>
<protein>
    <submittedName>
        <fullName evidence="2">Antibiotic biosynthesis monooxygenase</fullName>
    </submittedName>
</protein>
<sequence>MLHRLSLTFGTRDLLAKIIARNPQRQLILMENAGDDEGLQLLDVTDEPTIFTGGLDYRVQLHQGSRDWLGFFSFAYFTFDHDTATVFDAKMNQLASNVLPAGMTAMYVLTKEHNVGEYVLLTQWVDSEAFSLWRHSASFVPIDQYATSANHFHTANYHQVKPDAPDITA</sequence>
<proteinExistence type="predicted"/>
<keyword evidence="2" id="KW-0560">Oxidoreductase</keyword>
<dbReference type="RefSeq" id="WP_125686503.1">
    <property type="nucleotide sequence ID" value="NZ_JBHSSI010000016.1"/>
</dbReference>
<dbReference type="InterPro" id="IPR007138">
    <property type="entry name" value="ABM_dom"/>
</dbReference>
<dbReference type="GO" id="GO:0004497">
    <property type="term" value="F:monooxygenase activity"/>
    <property type="evidence" value="ECO:0007669"/>
    <property type="project" value="UniProtKB-KW"/>
</dbReference>
<keyword evidence="2" id="KW-0503">Monooxygenase</keyword>
<evidence type="ECO:0000313" key="3">
    <source>
        <dbReference type="Proteomes" id="UP001596283"/>
    </source>
</evidence>
<organism evidence="2 3">
    <name type="scientific">Levilactobacillus fujinensis</name>
    <dbReference type="NCBI Taxonomy" id="2486024"/>
    <lineage>
        <taxon>Bacteria</taxon>
        <taxon>Bacillati</taxon>
        <taxon>Bacillota</taxon>
        <taxon>Bacilli</taxon>
        <taxon>Lactobacillales</taxon>
        <taxon>Lactobacillaceae</taxon>
        <taxon>Levilactobacillus</taxon>
    </lineage>
</organism>
<gene>
    <name evidence="2" type="ORF">ACFP1C_01505</name>
</gene>
<accession>A0ABW1TFT1</accession>
<comment type="caution">
    <text evidence="2">The sequence shown here is derived from an EMBL/GenBank/DDBJ whole genome shotgun (WGS) entry which is preliminary data.</text>
</comment>
<dbReference type="Gene3D" id="3.30.70.100">
    <property type="match status" value="1"/>
</dbReference>